<organism evidence="1 2">
    <name type="scientific">Giardia intestinalis (strain ATCC 50803 / WB clone C6)</name>
    <name type="common">Giardia lamblia</name>
    <dbReference type="NCBI Taxonomy" id="184922"/>
    <lineage>
        <taxon>Eukaryota</taxon>
        <taxon>Metamonada</taxon>
        <taxon>Diplomonadida</taxon>
        <taxon>Hexamitidae</taxon>
        <taxon>Giardiinae</taxon>
        <taxon>Giardia</taxon>
    </lineage>
</organism>
<dbReference type="KEGG" id="gla:GL50803_004329"/>
<dbReference type="OMA" id="HYDISAL"/>
<dbReference type="InterPro" id="IPR002110">
    <property type="entry name" value="Ankyrin_rpt"/>
</dbReference>
<evidence type="ECO:0000313" key="2">
    <source>
        <dbReference type="Proteomes" id="UP000001548"/>
    </source>
</evidence>
<accession>A8BYS6</accession>
<dbReference type="Pfam" id="PF12796">
    <property type="entry name" value="Ank_2"/>
    <property type="match status" value="2"/>
</dbReference>
<comment type="caution">
    <text evidence="1">The sequence shown here is derived from an EMBL/GenBank/DDBJ whole genome shotgun (WGS) entry which is preliminary data.</text>
</comment>
<dbReference type="VEuPathDB" id="GiardiaDB:GL50803_4329"/>
<dbReference type="PANTHER" id="PTHR24120:SF4">
    <property type="entry name" value="GH07239P"/>
    <property type="match status" value="1"/>
</dbReference>
<dbReference type="EMBL" id="AACB03000003">
    <property type="protein sequence ID" value="KAE8302665.1"/>
    <property type="molecule type" value="Genomic_DNA"/>
</dbReference>
<proteinExistence type="predicted"/>
<dbReference type="InterPro" id="IPR036770">
    <property type="entry name" value="Ankyrin_rpt-contain_sf"/>
</dbReference>
<dbReference type="Pfam" id="PF13920">
    <property type="entry name" value="zf-C3HC4_3"/>
    <property type="match status" value="1"/>
</dbReference>
<dbReference type="PROSITE" id="PS50088">
    <property type="entry name" value="ANK_REPEAT"/>
    <property type="match status" value="1"/>
</dbReference>
<dbReference type="SUPFAM" id="SSF57850">
    <property type="entry name" value="RING/U-box"/>
    <property type="match status" value="1"/>
</dbReference>
<gene>
    <name evidence="1" type="ORF">GL50803_004329</name>
</gene>
<sequence length="429" mass="48501">MAVSVITTDDWFKAIRCSKYPLVTKYIHEFKGKRCSMEWTALMWAAKFGDVKMVELLAEHEHSLINDNMETALMIACRFRNYHAANILVKYEAGRQDKLGWTALMWLSVMGGADTANLLVAREACKQDKDGQTALMLSIEKGHYDISALLLGHEARMAMKNGLTALMKASMLGNQDVVRRLAPYELGMQDSKGKTALMHAIMKRNTWLFDVLGPEASIVDSENTTPFELARKEELDSYHLLNLLLTRRYLDDQRRNLWLMIILFYISTTSLKLLFGDSQTIVAINDLTESFLSLLFDDLDLTATSPINADGFSTNLNRTDKSGTTDDTDITMEWSTQRPQAAFIEPLMDAGLKAIEDLNNNIDIQPCAVCLDFICEMVFLPCKHCVTCHNCTEAIKAKCPYCREEIKDMIQLDYSFETPSIFKVIGATE</sequence>
<dbReference type="InterPro" id="IPR013083">
    <property type="entry name" value="Znf_RING/FYVE/PHD"/>
</dbReference>
<evidence type="ECO:0000313" key="1">
    <source>
        <dbReference type="EMBL" id="KAE8302665.1"/>
    </source>
</evidence>
<dbReference type="HOGENOM" id="CLU_724499_0_0_1"/>
<reference evidence="1 2" key="1">
    <citation type="journal article" date="2007" name="Science">
        <title>Genomic minimalism in the early diverging intestinal parasite Giardia lamblia.</title>
        <authorList>
            <person name="Morrison H.G."/>
            <person name="McArthur A.G."/>
            <person name="Gillin F.D."/>
            <person name="Aley S.B."/>
            <person name="Adam R.D."/>
            <person name="Olsen G.J."/>
            <person name="Best A.A."/>
            <person name="Cande W.Z."/>
            <person name="Chen F."/>
            <person name="Cipriano M.J."/>
            <person name="Davids B.J."/>
            <person name="Dawson S.C."/>
            <person name="Elmendorf H.G."/>
            <person name="Hehl A.B."/>
            <person name="Holder M.E."/>
            <person name="Huse S.M."/>
            <person name="Kim U.U."/>
            <person name="Lasek-Nesselquist E."/>
            <person name="Manning G."/>
            <person name="Nigam A."/>
            <person name="Nixon J.E."/>
            <person name="Palm D."/>
            <person name="Passamaneck N.E."/>
            <person name="Prabhu A."/>
            <person name="Reich C.I."/>
            <person name="Reiner D.S."/>
            <person name="Samuelson J."/>
            <person name="Svard S.G."/>
            <person name="Sogin M.L."/>
        </authorList>
    </citation>
    <scope>NUCLEOTIDE SEQUENCE [LARGE SCALE GENOMIC DNA]</scope>
    <source>
        <strain evidence="1 2">WB C6</strain>
    </source>
</reference>
<protein>
    <submittedName>
        <fullName evidence="1">Ankyrin repeat protein 2</fullName>
    </submittedName>
</protein>
<dbReference type="InterPro" id="IPR001841">
    <property type="entry name" value="Znf_RING"/>
</dbReference>
<dbReference type="STRING" id="184922.A8BYS6"/>
<dbReference type="Proteomes" id="UP000001548">
    <property type="component" value="Unassembled WGS sequence"/>
</dbReference>
<name>A8BYS6_GIAIC</name>
<dbReference type="SMART" id="SM00248">
    <property type="entry name" value="ANK"/>
    <property type="match status" value="5"/>
</dbReference>
<dbReference type="AlphaFoldDB" id="A8BYS6"/>
<dbReference type="GeneID" id="5696996"/>
<dbReference type="Gene3D" id="3.30.40.10">
    <property type="entry name" value="Zinc/RING finger domain, C3HC4 (zinc finger)"/>
    <property type="match status" value="1"/>
</dbReference>
<dbReference type="PROSITE" id="PS50089">
    <property type="entry name" value="ZF_RING_2"/>
    <property type="match status" value="1"/>
</dbReference>
<dbReference type="PANTHER" id="PTHR24120">
    <property type="entry name" value="GH07239P"/>
    <property type="match status" value="1"/>
</dbReference>
<dbReference type="SUPFAM" id="SSF48403">
    <property type="entry name" value="Ankyrin repeat"/>
    <property type="match status" value="1"/>
</dbReference>
<dbReference type="Gene3D" id="1.25.40.20">
    <property type="entry name" value="Ankyrin repeat-containing domain"/>
    <property type="match status" value="2"/>
</dbReference>
<keyword evidence="2" id="KW-1185">Reference proteome</keyword>
<dbReference type="RefSeq" id="XP_001704128.1">
    <property type="nucleotide sequence ID" value="XM_001704076.1"/>
</dbReference>